<reference evidence="2" key="1">
    <citation type="submission" date="2022-12" db="EMBL/GenBank/DDBJ databases">
        <title>Draft genome assemblies for two species of Escallonia (Escalloniales).</title>
        <authorList>
            <person name="Chanderbali A."/>
            <person name="Dervinis C."/>
            <person name="Anghel I."/>
            <person name="Soltis D."/>
            <person name="Soltis P."/>
            <person name="Zapata F."/>
        </authorList>
    </citation>
    <scope>NUCLEOTIDE SEQUENCE</scope>
    <source>
        <strain evidence="2">UCBG64.0493</strain>
        <tissue evidence="2">Leaf</tissue>
    </source>
</reference>
<dbReference type="Proteomes" id="UP001188597">
    <property type="component" value="Unassembled WGS sequence"/>
</dbReference>
<accession>A0AA89AD77</accession>
<organism evidence="2 3">
    <name type="scientific">Escallonia herrerae</name>
    <dbReference type="NCBI Taxonomy" id="1293975"/>
    <lineage>
        <taxon>Eukaryota</taxon>
        <taxon>Viridiplantae</taxon>
        <taxon>Streptophyta</taxon>
        <taxon>Embryophyta</taxon>
        <taxon>Tracheophyta</taxon>
        <taxon>Spermatophyta</taxon>
        <taxon>Magnoliopsida</taxon>
        <taxon>eudicotyledons</taxon>
        <taxon>Gunneridae</taxon>
        <taxon>Pentapetalae</taxon>
        <taxon>asterids</taxon>
        <taxon>campanulids</taxon>
        <taxon>Escalloniales</taxon>
        <taxon>Escalloniaceae</taxon>
        <taxon>Escallonia</taxon>
    </lineage>
</organism>
<proteinExistence type="predicted"/>
<name>A0AA89AD77_9ASTE</name>
<evidence type="ECO:0000313" key="2">
    <source>
        <dbReference type="EMBL" id="KAK2998753.1"/>
    </source>
</evidence>
<evidence type="ECO:0000256" key="1">
    <source>
        <dbReference type="SAM" id="MobiDB-lite"/>
    </source>
</evidence>
<evidence type="ECO:0000313" key="3">
    <source>
        <dbReference type="Proteomes" id="UP001188597"/>
    </source>
</evidence>
<comment type="caution">
    <text evidence="2">The sequence shown here is derived from an EMBL/GenBank/DDBJ whole genome shotgun (WGS) entry which is preliminary data.</text>
</comment>
<gene>
    <name evidence="2" type="ORF">RJ639_023771</name>
</gene>
<dbReference type="PANTHER" id="PTHR10492">
    <property type="match status" value="1"/>
</dbReference>
<sequence length="270" mass="30679">MVSGDGVMGEIREMRGNEEDENAQTPREGAVMVPPSQVQYPKKLSFRGRLTSILRKPKAQQQKPGLVGAATSSIFLGPFGPHLIAHREKLHKDGPRYLYSEFPEHYVWNDGSRTWEPRHQRFSIGRIVCANPAEGERYYLRLLLLHVRAPTSFNALKTVDGVFYSSYRTAALAYGLLEGDNAIEECLQEASTFQMPSTLRRLFATLLVHCEIGNPKLLLEKFSTQLFEDFQRTYGLNEKLVHYKMITDIAQCIESMGKQQADFLFTFGVI</sequence>
<dbReference type="AlphaFoldDB" id="A0AA89AD77"/>
<feature type="region of interest" description="Disordered" evidence="1">
    <location>
        <begin position="1"/>
        <end position="35"/>
    </location>
</feature>
<dbReference type="PANTHER" id="PTHR10492:SF94">
    <property type="entry name" value="ATP-DEPENDENT DNA HELICASE"/>
    <property type="match status" value="1"/>
</dbReference>
<protein>
    <submittedName>
        <fullName evidence="2">Uncharacterized protein</fullName>
    </submittedName>
</protein>
<keyword evidence="3" id="KW-1185">Reference proteome</keyword>
<dbReference type="EMBL" id="JAVXUP010003515">
    <property type="protein sequence ID" value="KAK2998753.1"/>
    <property type="molecule type" value="Genomic_DNA"/>
</dbReference>